<gene>
    <name evidence="1" type="ORF">FFL01_08860</name>
</gene>
<proteinExistence type="predicted"/>
<name>A0A4Y4AWP1_9FLAO</name>
<comment type="caution">
    <text evidence="1">The sequence shown here is derived from an EMBL/GenBank/DDBJ whole genome shotgun (WGS) entry which is preliminary data.</text>
</comment>
<dbReference type="EMBL" id="BJNP01000007">
    <property type="protein sequence ID" value="GEC71347.1"/>
    <property type="molecule type" value="Genomic_DNA"/>
</dbReference>
<dbReference type="AlphaFoldDB" id="A0A4Y4AWP1"/>
<accession>A0A4Y4AWP1</accession>
<protein>
    <submittedName>
        <fullName evidence="1">Uncharacterized protein</fullName>
    </submittedName>
</protein>
<keyword evidence="2" id="KW-1185">Reference proteome</keyword>
<evidence type="ECO:0000313" key="1">
    <source>
        <dbReference type="EMBL" id="GEC71347.1"/>
    </source>
</evidence>
<evidence type="ECO:0000313" key="2">
    <source>
        <dbReference type="Proteomes" id="UP000316775"/>
    </source>
</evidence>
<sequence>MIKLKNENQYSHFTDKSLQCKNSKLLFIRQTGEKQTLKVTLISQLKSAEVIVNAK</sequence>
<organism evidence="1 2">
    <name type="scientific">Flavobacterium flevense</name>
    <dbReference type="NCBI Taxonomy" id="983"/>
    <lineage>
        <taxon>Bacteria</taxon>
        <taxon>Pseudomonadati</taxon>
        <taxon>Bacteroidota</taxon>
        <taxon>Flavobacteriia</taxon>
        <taxon>Flavobacteriales</taxon>
        <taxon>Flavobacteriaceae</taxon>
        <taxon>Flavobacterium</taxon>
    </lineage>
</organism>
<dbReference type="Proteomes" id="UP000316775">
    <property type="component" value="Unassembled WGS sequence"/>
</dbReference>
<reference evidence="1 2" key="1">
    <citation type="submission" date="2019-06" db="EMBL/GenBank/DDBJ databases">
        <title>Whole genome shotgun sequence of Flavobacterium flevense NBRC 14960.</title>
        <authorList>
            <person name="Hosoyama A."/>
            <person name="Uohara A."/>
            <person name="Ohji S."/>
            <person name="Ichikawa N."/>
        </authorList>
    </citation>
    <scope>NUCLEOTIDE SEQUENCE [LARGE SCALE GENOMIC DNA]</scope>
    <source>
        <strain evidence="1 2">NBRC 14960</strain>
    </source>
</reference>